<dbReference type="PATRIC" id="fig|1675527.3.peg.1094"/>
<keyword evidence="7 8" id="KW-0472">Membrane</keyword>
<evidence type="ECO:0000256" key="8">
    <source>
        <dbReference type="SAM" id="Phobius"/>
    </source>
</evidence>
<dbReference type="AlphaFoldDB" id="A0A0J9E2R8"/>
<protein>
    <submittedName>
        <fullName evidence="10">Tetracycline efflux protein TetA</fullName>
    </submittedName>
</protein>
<evidence type="ECO:0000259" key="9">
    <source>
        <dbReference type="PROSITE" id="PS50850"/>
    </source>
</evidence>
<feature type="transmembrane region" description="Helical" evidence="8">
    <location>
        <begin position="217"/>
        <end position="241"/>
    </location>
</feature>
<feature type="transmembrane region" description="Helical" evidence="8">
    <location>
        <begin position="7"/>
        <end position="27"/>
    </location>
</feature>
<feature type="transmembrane region" description="Helical" evidence="8">
    <location>
        <begin position="283"/>
        <end position="301"/>
    </location>
</feature>
<feature type="transmembrane region" description="Helical" evidence="8">
    <location>
        <begin position="79"/>
        <end position="102"/>
    </location>
</feature>
<sequence>MPRSRSLPITFILITVVIDSMGIGLIMPVMPDLIREIGGGDLANAAIWGGVLSAVFAVMQFLFGPVVGNLSDRFGRRPVLLVALFVMALDYIVMAMAGAMWLLLLGRVVGGITAATQSTAAAYMADISKPEEKAANFGLISAAFGAGFVLGPLIGGLLGELGTRAPFYAAAALAGLNLVFGYFVLPETVDDRIRRPFQWRRANPFGAFSSVGRLPGLTALLVLFFVYQVAFFVYPAVWAYFARAQFGWEDGMVGVSLAAFGIAMVVVQAGLIRLILSRLGERMTILFGLLFNAGTFLIMSVLASGTIALILTPLTALGAVVTPALQGMMSRAVSDDAQGELQGVLTSAGAVAMIVSPLLMTQTFAYFTAESAPIYLPGAPFAVSMLLMIVSLFVFMAARATEPAQSDAKTSVSTQPDLAP</sequence>
<comment type="function">
    <text evidence="1">Resistance to tetracycline by an active tetracycline efflux. This is an energy-dependent process that decreases the accumulation of the antibiotic in whole cells. This protein functions as a metal-tetracycline/H(+) antiporter.</text>
</comment>
<evidence type="ECO:0000313" key="10">
    <source>
        <dbReference type="EMBL" id="KMW56074.1"/>
    </source>
</evidence>
<feature type="transmembrane region" description="Helical" evidence="8">
    <location>
        <begin position="137"/>
        <end position="159"/>
    </location>
</feature>
<feature type="transmembrane region" description="Helical" evidence="8">
    <location>
        <begin position="47"/>
        <end position="67"/>
    </location>
</feature>
<keyword evidence="11" id="KW-1185">Reference proteome</keyword>
<feature type="transmembrane region" description="Helical" evidence="8">
    <location>
        <begin position="345"/>
        <end position="367"/>
    </location>
</feature>
<dbReference type="GO" id="GO:0022857">
    <property type="term" value="F:transmembrane transporter activity"/>
    <property type="evidence" value="ECO:0007669"/>
    <property type="project" value="InterPro"/>
</dbReference>
<gene>
    <name evidence="10" type="ORF">AIOL_001026</name>
</gene>
<dbReference type="GO" id="GO:0016020">
    <property type="term" value="C:membrane"/>
    <property type="evidence" value="ECO:0007669"/>
    <property type="project" value="UniProtKB-SubCell"/>
</dbReference>
<dbReference type="PROSITE" id="PS50850">
    <property type="entry name" value="MFS"/>
    <property type="match status" value="1"/>
</dbReference>
<evidence type="ECO:0000256" key="7">
    <source>
        <dbReference type="ARBA" id="ARBA00023136"/>
    </source>
</evidence>
<evidence type="ECO:0000256" key="1">
    <source>
        <dbReference type="ARBA" id="ARBA00003279"/>
    </source>
</evidence>
<evidence type="ECO:0000256" key="6">
    <source>
        <dbReference type="ARBA" id="ARBA00022989"/>
    </source>
</evidence>
<dbReference type="PANTHER" id="PTHR23504:SF15">
    <property type="entry name" value="MAJOR FACILITATOR SUPERFAMILY (MFS) PROFILE DOMAIN-CONTAINING PROTEIN"/>
    <property type="match status" value="1"/>
</dbReference>
<dbReference type="Gene3D" id="1.20.1250.20">
    <property type="entry name" value="MFS general substrate transporter like domains"/>
    <property type="match status" value="1"/>
</dbReference>
<dbReference type="SUPFAM" id="SSF103473">
    <property type="entry name" value="MFS general substrate transporter"/>
    <property type="match status" value="1"/>
</dbReference>
<feature type="transmembrane region" description="Helical" evidence="8">
    <location>
        <begin position="165"/>
        <end position="185"/>
    </location>
</feature>
<comment type="similarity">
    <text evidence="3">Belongs to the major facilitator superfamily. TCR/Tet family.</text>
</comment>
<dbReference type="InterPro" id="IPR005829">
    <property type="entry name" value="Sugar_transporter_CS"/>
</dbReference>
<keyword evidence="5 8" id="KW-0812">Transmembrane</keyword>
<dbReference type="PANTHER" id="PTHR23504">
    <property type="entry name" value="MAJOR FACILITATOR SUPERFAMILY DOMAIN-CONTAINING PROTEIN 10"/>
    <property type="match status" value="1"/>
</dbReference>
<dbReference type="PRINTS" id="PR01035">
    <property type="entry name" value="TCRTETA"/>
</dbReference>
<dbReference type="PROSITE" id="PS00216">
    <property type="entry name" value="SUGAR_TRANSPORT_1"/>
    <property type="match status" value="1"/>
</dbReference>
<feature type="transmembrane region" description="Helical" evidence="8">
    <location>
        <begin position="253"/>
        <end position="276"/>
    </location>
</feature>
<feature type="transmembrane region" description="Helical" evidence="8">
    <location>
        <begin position="108"/>
        <end position="125"/>
    </location>
</feature>
<dbReference type="OrthoDB" id="9764259at2"/>
<dbReference type="EMBL" id="LFTY01000002">
    <property type="protein sequence ID" value="KMW56074.1"/>
    <property type="molecule type" value="Genomic_DNA"/>
</dbReference>
<dbReference type="InterPro" id="IPR011701">
    <property type="entry name" value="MFS"/>
</dbReference>
<name>A0A0J9E2R8_9RHOB</name>
<accession>A0A0J9E2R8</accession>
<dbReference type="InterPro" id="IPR001958">
    <property type="entry name" value="Tet-R_TetA/multi-R_MdtG-like"/>
</dbReference>
<comment type="caution">
    <text evidence="10">The sequence shown here is derived from an EMBL/GenBank/DDBJ whole genome shotgun (WGS) entry which is preliminary data.</text>
</comment>
<dbReference type="InterPro" id="IPR036259">
    <property type="entry name" value="MFS_trans_sf"/>
</dbReference>
<dbReference type="InterPro" id="IPR020846">
    <property type="entry name" value="MFS_dom"/>
</dbReference>
<feature type="transmembrane region" description="Helical" evidence="8">
    <location>
        <begin position="307"/>
        <end position="325"/>
    </location>
</feature>
<organism evidence="10 11">
    <name type="scientific">Candidatus Rhodobacter oscarellae</name>
    <dbReference type="NCBI Taxonomy" id="1675527"/>
    <lineage>
        <taxon>Bacteria</taxon>
        <taxon>Pseudomonadati</taxon>
        <taxon>Pseudomonadota</taxon>
        <taxon>Alphaproteobacteria</taxon>
        <taxon>Rhodobacterales</taxon>
        <taxon>Rhodobacter group</taxon>
        <taxon>Rhodobacter</taxon>
    </lineage>
</organism>
<dbReference type="CDD" id="cd17388">
    <property type="entry name" value="MFS_TetA"/>
    <property type="match status" value="1"/>
</dbReference>
<proteinExistence type="inferred from homology"/>
<reference evidence="10 11" key="1">
    <citation type="submission" date="2015-06" db="EMBL/GenBank/DDBJ databases">
        <title>Draft genome sequence of an Alphaproteobacteria species associated to the Mediterranean sponge Oscarella lobularis.</title>
        <authorList>
            <person name="Jourda C."/>
            <person name="Santini S."/>
            <person name="Claverie J.-M."/>
        </authorList>
    </citation>
    <scope>NUCLEOTIDE SEQUENCE [LARGE SCALE GENOMIC DNA]</scope>
    <source>
        <strain evidence="10">IGS</strain>
    </source>
</reference>
<evidence type="ECO:0000256" key="4">
    <source>
        <dbReference type="ARBA" id="ARBA00022448"/>
    </source>
</evidence>
<feature type="transmembrane region" description="Helical" evidence="8">
    <location>
        <begin position="379"/>
        <end position="398"/>
    </location>
</feature>
<comment type="subcellular location">
    <subcellularLocation>
        <location evidence="2">Membrane</location>
        <topology evidence="2">Multi-pass membrane protein</topology>
    </subcellularLocation>
</comment>
<dbReference type="STRING" id="1675527.AIOL_001026"/>
<dbReference type="Proteomes" id="UP000037178">
    <property type="component" value="Unassembled WGS sequence"/>
</dbReference>
<keyword evidence="6 8" id="KW-1133">Transmembrane helix</keyword>
<dbReference type="Pfam" id="PF07690">
    <property type="entry name" value="MFS_1"/>
    <property type="match status" value="1"/>
</dbReference>
<evidence type="ECO:0000256" key="2">
    <source>
        <dbReference type="ARBA" id="ARBA00004141"/>
    </source>
</evidence>
<feature type="domain" description="Major facilitator superfamily (MFS) profile" evidence="9">
    <location>
        <begin position="8"/>
        <end position="402"/>
    </location>
</feature>
<evidence type="ECO:0000256" key="5">
    <source>
        <dbReference type="ARBA" id="ARBA00022692"/>
    </source>
</evidence>
<evidence type="ECO:0000256" key="3">
    <source>
        <dbReference type="ARBA" id="ARBA00007520"/>
    </source>
</evidence>
<evidence type="ECO:0000313" key="11">
    <source>
        <dbReference type="Proteomes" id="UP000037178"/>
    </source>
</evidence>
<keyword evidence="4" id="KW-0813">Transport</keyword>